<organism evidence="8 9">
    <name type="scientific">Microvenator marinus</name>
    <dbReference type="NCBI Taxonomy" id="2600177"/>
    <lineage>
        <taxon>Bacteria</taxon>
        <taxon>Deltaproteobacteria</taxon>
        <taxon>Bradymonadales</taxon>
        <taxon>Microvenatoraceae</taxon>
        <taxon>Microvenator</taxon>
    </lineage>
</organism>
<feature type="transmembrane region" description="Helical" evidence="6">
    <location>
        <begin position="6"/>
        <end position="29"/>
    </location>
</feature>
<reference evidence="8 9" key="1">
    <citation type="submission" date="2019-08" db="EMBL/GenBank/DDBJ databases">
        <authorList>
            <person name="Liang Q."/>
        </authorList>
    </citation>
    <scope>NUCLEOTIDE SEQUENCE [LARGE SCALE GENOMIC DNA]</scope>
    <source>
        <strain evidence="8 9">V1718</strain>
    </source>
</reference>
<feature type="transmembrane region" description="Helical" evidence="6">
    <location>
        <begin position="81"/>
        <end position="100"/>
    </location>
</feature>
<evidence type="ECO:0000256" key="6">
    <source>
        <dbReference type="SAM" id="Phobius"/>
    </source>
</evidence>
<dbReference type="RefSeq" id="WP_146962759.1">
    <property type="nucleotide sequence ID" value="NZ_CP042467.1"/>
</dbReference>
<evidence type="ECO:0000256" key="4">
    <source>
        <dbReference type="ARBA" id="ARBA00022989"/>
    </source>
</evidence>
<feature type="transmembrane region" description="Helical" evidence="6">
    <location>
        <begin position="258"/>
        <end position="282"/>
    </location>
</feature>
<feature type="transmembrane region" description="Helical" evidence="6">
    <location>
        <begin position="50"/>
        <end position="75"/>
    </location>
</feature>
<dbReference type="InterPro" id="IPR042094">
    <property type="entry name" value="T2SS_GspF_sf"/>
</dbReference>
<evidence type="ECO:0000256" key="5">
    <source>
        <dbReference type="ARBA" id="ARBA00023136"/>
    </source>
</evidence>
<accession>A0A5B8Y0Q3</accession>
<keyword evidence="5 6" id="KW-0472">Membrane</keyword>
<evidence type="ECO:0000259" key="7">
    <source>
        <dbReference type="Pfam" id="PF00482"/>
    </source>
</evidence>
<comment type="subcellular location">
    <subcellularLocation>
        <location evidence="1">Cell membrane</location>
        <topology evidence="1">Multi-pass membrane protein</topology>
    </subcellularLocation>
</comment>
<feature type="domain" description="Type II secretion system protein GspF" evidence="7">
    <location>
        <begin position="121"/>
        <end position="243"/>
    </location>
</feature>
<sequence length="286" mass="31534">MGDMTIIVAIALAFIAAALAVVGGGEWAASKVAKERGVYERIVGKELYRLFLDVSPQEFFLLHIVFFAFAIVMMSILLGDWLFGTVVGAVIGIMGPRFYLQSSWKKRLRMIDEQVEESMIYMANSFKANPALPDAIQDCINSMGPPITQEFSVLLKEYKLGTPLDQALINMQQRVPARNLQLAVSALIIGRTVGGNIPKILEDIASTIRESYRLERVIDTQTAQGKMQAWVMGLMPAVVVGLFYLMDPELITPLFETLPGYGILAVAAILNVIGVVLILKIIRIQV</sequence>
<evidence type="ECO:0000256" key="2">
    <source>
        <dbReference type="ARBA" id="ARBA00022475"/>
    </source>
</evidence>
<dbReference type="Proteomes" id="UP000321595">
    <property type="component" value="Chromosome"/>
</dbReference>
<keyword evidence="9" id="KW-1185">Reference proteome</keyword>
<evidence type="ECO:0000313" key="8">
    <source>
        <dbReference type="EMBL" id="QED29526.1"/>
    </source>
</evidence>
<proteinExistence type="predicted"/>
<dbReference type="Gene3D" id="1.20.81.30">
    <property type="entry name" value="Type II secretion system (T2SS), domain F"/>
    <property type="match status" value="1"/>
</dbReference>
<dbReference type="EMBL" id="CP042467">
    <property type="protein sequence ID" value="QED29526.1"/>
    <property type="molecule type" value="Genomic_DNA"/>
</dbReference>
<dbReference type="GO" id="GO:0005886">
    <property type="term" value="C:plasma membrane"/>
    <property type="evidence" value="ECO:0007669"/>
    <property type="project" value="UniProtKB-SubCell"/>
</dbReference>
<dbReference type="Pfam" id="PF00482">
    <property type="entry name" value="T2SSF"/>
    <property type="match status" value="1"/>
</dbReference>
<dbReference type="PANTHER" id="PTHR35007">
    <property type="entry name" value="INTEGRAL MEMBRANE PROTEIN-RELATED"/>
    <property type="match status" value="1"/>
</dbReference>
<protein>
    <recommendedName>
        <fullName evidence="7">Type II secretion system protein GspF domain-containing protein</fullName>
    </recommendedName>
</protein>
<name>A0A5B8Y0Q3_9DELT</name>
<keyword evidence="4 6" id="KW-1133">Transmembrane helix</keyword>
<dbReference type="AlphaFoldDB" id="A0A5B8Y0Q3"/>
<feature type="transmembrane region" description="Helical" evidence="6">
    <location>
        <begin position="229"/>
        <end position="246"/>
    </location>
</feature>
<keyword evidence="3 6" id="KW-0812">Transmembrane</keyword>
<evidence type="ECO:0000313" key="9">
    <source>
        <dbReference type="Proteomes" id="UP000321595"/>
    </source>
</evidence>
<dbReference type="KEGG" id="bbae:FRD01_20260"/>
<dbReference type="OrthoDB" id="597333at2"/>
<keyword evidence="2" id="KW-1003">Cell membrane</keyword>
<evidence type="ECO:0000256" key="1">
    <source>
        <dbReference type="ARBA" id="ARBA00004651"/>
    </source>
</evidence>
<gene>
    <name evidence="8" type="ORF">FRD01_20260</name>
</gene>
<dbReference type="InterPro" id="IPR018076">
    <property type="entry name" value="T2SS_GspF_dom"/>
</dbReference>
<evidence type="ECO:0000256" key="3">
    <source>
        <dbReference type="ARBA" id="ARBA00022692"/>
    </source>
</evidence>
<dbReference type="PANTHER" id="PTHR35007:SF1">
    <property type="entry name" value="PILUS ASSEMBLY PROTEIN"/>
    <property type="match status" value="1"/>
</dbReference>